<gene>
    <name evidence="1" type="ORF">IAA45_05790</name>
</gene>
<dbReference type="Gene3D" id="2.160.20.20">
    <property type="match status" value="1"/>
</dbReference>
<name>A0A9D1WH99_9FIRM</name>
<proteinExistence type="predicted"/>
<protein>
    <submittedName>
        <fullName evidence="1">Uncharacterized protein</fullName>
    </submittedName>
</protein>
<dbReference type="EMBL" id="DXEX01000131">
    <property type="protein sequence ID" value="HIX59211.1"/>
    <property type="molecule type" value="Genomic_DNA"/>
</dbReference>
<dbReference type="Proteomes" id="UP000886817">
    <property type="component" value="Unassembled WGS sequence"/>
</dbReference>
<dbReference type="AlphaFoldDB" id="A0A9D1WH99"/>
<sequence length="264" mass="28050">MVVDGGSYVSNGVNSPAVYSTAQIAVNNEKLIATESEAVCIEGLNELRLFDSDLEGNMSENEQNDCTWNVILYQSMSGDSEVGNSTFEMNGGTLTAKNGGMFYTTNTESTFILSGVDITYAEDNPFFLRCTGNSNERGWGHAGENGADCLFTAVNQEMEGDIIWDSISQLDFYLTAGSSLTGAVVQDESCAGDGGDGTGNRWNGLCAGQQPVHHYGGFLSGNGGSVRSCPGYRMGRLSGGKAFSAFIMRIASDCLCKPAVCLRK</sequence>
<evidence type="ECO:0000313" key="1">
    <source>
        <dbReference type="EMBL" id="HIX59211.1"/>
    </source>
</evidence>
<accession>A0A9D1WH99</accession>
<dbReference type="InterPro" id="IPR012332">
    <property type="entry name" value="Autotransporter_pectin_lyase_C"/>
</dbReference>
<reference evidence="1" key="1">
    <citation type="journal article" date="2021" name="PeerJ">
        <title>Extensive microbial diversity within the chicken gut microbiome revealed by metagenomics and culture.</title>
        <authorList>
            <person name="Gilroy R."/>
            <person name="Ravi A."/>
            <person name="Getino M."/>
            <person name="Pursley I."/>
            <person name="Horton D.L."/>
            <person name="Alikhan N.F."/>
            <person name="Baker D."/>
            <person name="Gharbi K."/>
            <person name="Hall N."/>
            <person name="Watson M."/>
            <person name="Adriaenssens E.M."/>
            <person name="Foster-Nyarko E."/>
            <person name="Jarju S."/>
            <person name="Secka A."/>
            <person name="Antonio M."/>
            <person name="Oren A."/>
            <person name="Chaudhuri R.R."/>
            <person name="La Ragione R."/>
            <person name="Hildebrand F."/>
            <person name="Pallen M.J."/>
        </authorList>
    </citation>
    <scope>NUCLEOTIDE SEQUENCE</scope>
    <source>
        <strain evidence="1">ChiSjej1B19-8411</strain>
    </source>
</reference>
<organism evidence="1 2">
    <name type="scientific">Candidatus Blautia gallistercoris</name>
    <dbReference type="NCBI Taxonomy" id="2838490"/>
    <lineage>
        <taxon>Bacteria</taxon>
        <taxon>Bacillati</taxon>
        <taxon>Bacillota</taxon>
        <taxon>Clostridia</taxon>
        <taxon>Lachnospirales</taxon>
        <taxon>Lachnospiraceae</taxon>
        <taxon>Blautia</taxon>
    </lineage>
</organism>
<evidence type="ECO:0000313" key="2">
    <source>
        <dbReference type="Proteomes" id="UP000886817"/>
    </source>
</evidence>
<reference evidence="1" key="2">
    <citation type="submission" date="2021-04" db="EMBL/GenBank/DDBJ databases">
        <authorList>
            <person name="Gilroy R."/>
        </authorList>
    </citation>
    <scope>NUCLEOTIDE SEQUENCE</scope>
    <source>
        <strain evidence="1">ChiSjej1B19-8411</strain>
    </source>
</reference>
<comment type="caution">
    <text evidence="1">The sequence shown here is derived from an EMBL/GenBank/DDBJ whole genome shotgun (WGS) entry which is preliminary data.</text>
</comment>